<feature type="domain" description="Transposase-associated" evidence="1">
    <location>
        <begin position="68"/>
        <end position="142"/>
    </location>
</feature>
<organism evidence="2 3">
    <name type="scientific">Solanum pennellii</name>
    <name type="common">Tomato</name>
    <name type="synonym">Lycopersicon pennellii</name>
    <dbReference type="NCBI Taxonomy" id="28526"/>
    <lineage>
        <taxon>Eukaryota</taxon>
        <taxon>Viridiplantae</taxon>
        <taxon>Streptophyta</taxon>
        <taxon>Embryophyta</taxon>
        <taxon>Tracheophyta</taxon>
        <taxon>Spermatophyta</taxon>
        <taxon>Magnoliopsida</taxon>
        <taxon>eudicotyledons</taxon>
        <taxon>Gunneridae</taxon>
        <taxon>Pentapetalae</taxon>
        <taxon>asterids</taxon>
        <taxon>lamiids</taxon>
        <taxon>Solanales</taxon>
        <taxon>Solanaceae</taxon>
        <taxon>Solanoideae</taxon>
        <taxon>Solaneae</taxon>
        <taxon>Solanum</taxon>
        <taxon>Solanum subgen. Lycopersicon</taxon>
    </lineage>
</organism>
<reference evidence="3" key="2">
    <citation type="submission" date="2025-08" db="UniProtKB">
        <authorList>
            <consortium name="RefSeq"/>
        </authorList>
    </citation>
    <scope>IDENTIFICATION</scope>
</reference>
<dbReference type="Proteomes" id="UP000694930">
    <property type="component" value="Chromosome 10"/>
</dbReference>
<gene>
    <name evidence="3" type="primary">LOC107001969</name>
</gene>
<dbReference type="Pfam" id="PF13963">
    <property type="entry name" value="Transpos_assoc"/>
    <property type="match status" value="1"/>
</dbReference>
<evidence type="ECO:0000313" key="3">
    <source>
        <dbReference type="RefSeq" id="XP_027768107.1"/>
    </source>
</evidence>
<keyword evidence="2" id="KW-1185">Reference proteome</keyword>
<evidence type="ECO:0000313" key="2">
    <source>
        <dbReference type="Proteomes" id="UP000694930"/>
    </source>
</evidence>
<protein>
    <submittedName>
        <fullName evidence="3">Uncharacterized protein LOC107001969</fullName>
    </submittedName>
</protein>
<proteinExistence type="predicted"/>
<dbReference type="InterPro" id="IPR029480">
    <property type="entry name" value="Transpos_assoc"/>
</dbReference>
<sequence>MFKELKVLKSDIFIKEFSSQLLNSVFINGLPTQLLIKENFHRRFLSSVFFIKGFPSQLLVKEVMAPSKKWMELVDKCLDEIYLVGVQKFLDYAFQKAGKEYEIRCPCVKCYNTTLATRKIMETHLIVYGIICNYTFWYHHGERLGEPLSELESESEDTLEDEDNN</sequence>
<accession>A0ABM1UX89</accession>
<dbReference type="RefSeq" id="XP_027768107.1">
    <property type="nucleotide sequence ID" value="XM_027912306.1"/>
</dbReference>
<dbReference type="GeneID" id="107001969"/>
<evidence type="ECO:0000259" key="1">
    <source>
        <dbReference type="Pfam" id="PF13963"/>
    </source>
</evidence>
<reference evidence="2" key="1">
    <citation type="journal article" date="2014" name="Nat. Genet.">
        <title>The genome of the stress-tolerant wild tomato species Solanum pennellii.</title>
        <authorList>
            <person name="Bolger A."/>
            <person name="Scossa F."/>
            <person name="Bolger M.E."/>
            <person name="Lanz C."/>
            <person name="Maumus F."/>
            <person name="Tohge T."/>
            <person name="Quesneville H."/>
            <person name="Alseekh S."/>
            <person name="Sorensen I."/>
            <person name="Lichtenstein G."/>
            <person name="Fich E.A."/>
            <person name="Conte M."/>
            <person name="Keller H."/>
            <person name="Schneeberger K."/>
            <person name="Schwacke R."/>
            <person name="Ofner I."/>
            <person name="Vrebalov J."/>
            <person name="Xu Y."/>
            <person name="Osorio S."/>
            <person name="Aflitos S.A."/>
            <person name="Schijlen E."/>
            <person name="Jimenez-Gomez J.M."/>
            <person name="Ryngajllo M."/>
            <person name="Kimura S."/>
            <person name="Kumar R."/>
            <person name="Koenig D."/>
            <person name="Headland L.R."/>
            <person name="Maloof J.N."/>
            <person name="Sinha N."/>
            <person name="van Ham R.C."/>
            <person name="Lankhorst R.K."/>
            <person name="Mao L."/>
            <person name="Vogel A."/>
            <person name="Arsova B."/>
            <person name="Panstruga R."/>
            <person name="Fei Z."/>
            <person name="Rose J.K."/>
            <person name="Zamir D."/>
            <person name="Carrari F."/>
            <person name="Giovannoni J.J."/>
            <person name="Weigel D."/>
            <person name="Usadel B."/>
            <person name="Fernie A.R."/>
        </authorList>
    </citation>
    <scope>NUCLEOTIDE SEQUENCE [LARGE SCALE GENOMIC DNA]</scope>
    <source>
        <strain evidence="2">cv. LA0716</strain>
    </source>
</reference>
<name>A0ABM1UX89_SOLPN</name>